<gene>
    <name evidence="1" type="ORF">LCGC14_0153750</name>
</gene>
<accession>A0A0F9V1L0</accession>
<reference evidence="1" key="1">
    <citation type="journal article" date="2015" name="Nature">
        <title>Complex archaea that bridge the gap between prokaryotes and eukaryotes.</title>
        <authorList>
            <person name="Spang A."/>
            <person name="Saw J.H."/>
            <person name="Jorgensen S.L."/>
            <person name="Zaremba-Niedzwiedzka K."/>
            <person name="Martijn J."/>
            <person name="Lind A.E."/>
            <person name="van Eijk R."/>
            <person name="Schleper C."/>
            <person name="Guy L."/>
            <person name="Ettema T.J."/>
        </authorList>
    </citation>
    <scope>NUCLEOTIDE SEQUENCE</scope>
</reference>
<evidence type="ECO:0000313" key="1">
    <source>
        <dbReference type="EMBL" id="KKN97859.1"/>
    </source>
</evidence>
<sequence>MSECCEFTRTALCSTIMAGKSIGAVTAATWVCLGGCRSHMNALRVYQAVKAGGGR</sequence>
<organism evidence="1">
    <name type="scientific">marine sediment metagenome</name>
    <dbReference type="NCBI Taxonomy" id="412755"/>
    <lineage>
        <taxon>unclassified sequences</taxon>
        <taxon>metagenomes</taxon>
        <taxon>ecological metagenomes</taxon>
    </lineage>
</organism>
<name>A0A0F9V1L0_9ZZZZ</name>
<dbReference type="AlphaFoldDB" id="A0A0F9V1L0"/>
<comment type="caution">
    <text evidence="1">The sequence shown here is derived from an EMBL/GenBank/DDBJ whole genome shotgun (WGS) entry which is preliminary data.</text>
</comment>
<dbReference type="EMBL" id="LAZR01000055">
    <property type="protein sequence ID" value="KKN97859.1"/>
    <property type="molecule type" value="Genomic_DNA"/>
</dbReference>
<proteinExistence type="predicted"/>
<protein>
    <submittedName>
        <fullName evidence="1">Uncharacterized protein</fullName>
    </submittedName>
</protein>